<feature type="compositionally biased region" description="Polar residues" evidence="10">
    <location>
        <begin position="208"/>
        <end position="219"/>
    </location>
</feature>
<feature type="chain" id="PRO_5023124434" description="FAS1 domain-containing protein" evidence="11">
    <location>
        <begin position="27"/>
        <end position="241"/>
    </location>
</feature>
<dbReference type="GO" id="GO:0009834">
    <property type="term" value="P:plant-type secondary cell wall biogenesis"/>
    <property type="evidence" value="ECO:0007669"/>
    <property type="project" value="UniProtKB-ARBA"/>
</dbReference>
<evidence type="ECO:0000256" key="8">
    <source>
        <dbReference type="ARBA" id="ARBA00023180"/>
    </source>
</evidence>
<dbReference type="Proteomes" id="UP000323000">
    <property type="component" value="Chromosome 7"/>
</dbReference>
<evidence type="ECO:0000259" key="12">
    <source>
        <dbReference type="PROSITE" id="PS50213"/>
    </source>
</evidence>
<feature type="domain" description="FAS1" evidence="12">
    <location>
        <begin position="36"/>
        <end position="180"/>
    </location>
</feature>
<comment type="function">
    <text evidence="9">May be a cell surface adhesion protein.</text>
</comment>
<feature type="region of interest" description="Disordered" evidence="10">
    <location>
        <begin position="191"/>
        <end position="221"/>
    </location>
</feature>
<accession>A0A5C7HN65</accession>
<keyword evidence="14" id="KW-1185">Reference proteome</keyword>
<sequence length="241" mass="25628">MKMSLITIFFFFFFFFFLHCCSKTSAQGPAKAPSGPLNITAILEKNGQFSLFIRLLGSTQQGDQINTQLNNSNMGLTVFAPTDNAFSSLKAGTLNSLSDEQKIKLVQFHVLPTMMSMTQFQTTSNPIRTQAGNSAAAEFPLNVTTSGNSVNLTTGVNQATVSNTLFTGKNLAVYQVDSVLLPVEYFGSPAPATAPAPSKSDKDVPVSNPKSSTSDNSVDASGAVKSVPFGVAVFAAIAFWL</sequence>
<dbReference type="OrthoDB" id="286301at2759"/>
<proteinExistence type="inferred from homology"/>
<evidence type="ECO:0000256" key="9">
    <source>
        <dbReference type="ARBA" id="ARBA00024686"/>
    </source>
</evidence>
<dbReference type="Gene3D" id="2.30.180.10">
    <property type="entry name" value="FAS1 domain"/>
    <property type="match status" value="1"/>
</dbReference>
<dbReference type="FunFam" id="2.30.180.10:FF:000006">
    <property type="entry name" value="Fasciclin-like arabinogalactan protein 11"/>
    <property type="match status" value="1"/>
</dbReference>
<keyword evidence="3" id="KW-1003">Cell membrane</keyword>
<dbReference type="PANTHER" id="PTHR32077">
    <property type="entry name" value="FASCICLIN-LIKE ARABINOGALACTAN PROTEIN"/>
    <property type="match status" value="1"/>
</dbReference>
<gene>
    <name evidence="13" type="ORF">EZV62_016346</name>
</gene>
<dbReference type="Pfam" id="PF02469">
    <property type="entry name" value="Fasciclin"/>
    <property type="match status" value="1"/>
</dbReference>
<evidence type="ECO:0000256" key="10">
    <source>
        <dbReference type="SAM" id="MobiDB-lite"/>
    </source>
</evidence>
<evidence type="ECO:0000256" key="1">
    <source>
        <dbReference type="ARBA" id="ARBA00004609"/>
    </source>
</evidence>
<dbReference type="GO" id="GO:0098552">
    <property type="term" value="C:side of membrane"/>
    <property type="evidence" value="ECO:0007669"/>
    <property type="project" value="UniProtKB-KW"/>
</dbReference>
<evidence type="ECO:0000256" key="6">
    <source>
        <dbReference type="ARBA" id="ARBA00022974"/>
    </source>
</evidence>
<feature type="signal peptide" evidence="11">
    <location>
        <begin position="1"/>
        <end position="26"/>
    </location>
</feature>
<dbReference type="SUPFAM" id="SSF82153">
    <property type="entry name" value="FAS1 domain"/>
    <property type="match status" value="1"/>
</dbReference>
<dbReference type="PANTHER" id="PTHR32077:SF65">
    <property type="entry name" value="FASCICLIN-LIKE ARABINOGALACTAN PROTEIN 11"/>
    <property type="match status" value="1"/>
</dbReference>
<evidence type="ECO:0000256" key="11">
    <source>
        <dbReference type="SAM" id="SignalP"/>
    </source>
</evidence>
<keyword evidence="5 11" id="KW-0732">Signal</keyword>
<dbReference type="PROSITE" id="PS50213">
    <property type="entry name" value="FAS1"/>
    <property type="match status" value="1"/>
</dbReference>
<keyword evidence="8" id="KW-0325">Glycoprotein</keyword>
<evidence type="ECO:0000313" key="13">
    <source>
        <dbReference type="EMBL" id="TXG58517.1"/>
    </source>
</evidence>
<keyword evidence="4" id="KW-0449">Lipoprotein</keyword>
<keyword evidence="6" id="KW-0654">Proteoglycan</keyword>
<dbReference type="InterPro" id="IPR045003">
    <property type="entry name" value="FLA_A"/>
</dbReference>
<dbReference type="InterPro" id="IPR036378">
    <property type="entry name" value="FAS1_dom_sf"/>
</dbReference>
<evidence type="ECO:0000256" key="3">
    <source>
        <dbReference type="ARBA" id="ARBA00022475"/>
    </source>
</evidence>
<protein>
    <recommendedName>
        <fullName evidence="12">FAS1 domain-containing protein</fullName>
    </recommendedName>
</protein>
<dbReference type="EMBL" id="VAHF01000007">
    <property type="protein sequence ID" value="TXG58517.1"/>
    <property type="molecule type" value="Genomic_DNA"/>
</dbReference>
<comment type="subcellular location">
    <subcellularLocation>
        <location evidence="1">Cell membrane</location>
        <topology evidence="1">Lipid-anchor</topology>
        <topology evidence="1">GPI-anchor</topology>
    </subcellularLocation>
</comment>
<evidence type="ECO:0000256" key="5">
    <source>
        <dbReference type="ARBA" id="ARBA00022729"/>
    </source>
</evidence>
<evidence type="ECO:0000256" key="4">
    <source>
        <dbReference type="ARBA" id="ARBA00022622"/>
    </source>
</evidence>
<name>A0A5C7HN65_9ROSI</name>
<reference evidence="14" key="1">
    <citation type="journal article" date="2019" name="Gigascience">
        <title>De novo genome assembly of the endangered Acer yangbiense, a plant species with extremely small populations endemic to Yunnan Province, China.</title>
        <authorList>
            <person name="Yang J."/>
            <person name="Wariss H.M."/>
            <person name="Tao L."/>
            <person name="Zhang R."/>
            <person name="Yun Q."/>
            <person name="Hollingsworth P."/>
            <person name="Dao Z."/>
            <person name="Luo G."/>
            <person name="Guo H."/>
            <person name="Ma Y."/>
            <person name="Sun W."/>
        </authorList>
    </citation>
    <scope>NUCLEOTIDE SEQUENCE [LARGE SCALE GENOMIC DNA]</scope>
    <source>
        <strain evidence="14">cv. Malutang</strain>
    </source>
</reference>
<evidence type="ECO:0000256" key="2">
    <source>
        <dbReference type="ARBA" id="ARBA00007843"/>
    </source>
</evidence>
<keyword evidence="4" id="KW-0336">GPI-anchor</keyword>
<comment type="similarity">
    <text evidence="2">Belongs to the fasciclin-like AGP family.</text>
</comment>
<dbReference type="InterPro" id="IPR000782">
    <property type="entry name" value="FAS1_domain"/>
</dbReference>
<dbReference type="AlphaFoldDB" id="A0A5C7HN65"/>
<comment type="caution">
    <text evidence="13">The sequence shown here is derived from an EMBL/GenBank/DDBJ whole genome shotgun (WGS) entry which is preliminary data.</text>
</comment>
<evidence type="ECO:0000313" key="14">
    <source>
        <dbReference type="Proteomes" id="UP000323000"/>
    </source>
</evidence>
<keyword evidence="7" id="KW-0472">Membrane</keyword>
<evidence type="ECO:0000256" key="7">
    <source>
        <dbReference type="ARBA" id="ARBA00023136"/>
    </source>
</evidence>
<dbReference type="SMART" id="SM00554">
    <property type="entry name" value="FAS1"/>
    <property type="match status" value="1"/>
</dbReference>
<dbReference type="GO" id="GO:0005886">
    <property type="term" value="C:plasma membrane"/>
    <property type="evidence" value="ECO:0007669"/>
    <property type="project" value="UniProtKB-SubCell"/>
</dbReference>
<organism evidence="13 14">
    <name type="scientific">Acer yangbiense</name>
    <dbReference type="NCBI Taxonomy" id="1000413"/>
    <lineage>
        <taxon>Eukaryota</taxon>
        <taxon>Viridiplantae</taxon>
        <taxon>Streptophyta</taxon>
        <taxon>Embryophyta</taxon>
        <taxon>Tracheophyta</taxon>
        <taxon>Spermatophyta</taxon>
        <taxon>Magnoliopsida</taxon>
        <taxon>eudicotyledons</taxon>
        <taxon>Gunneridae</taxon>
        <taxon>Pentapetalae</taxon>
        <taxon>rosids</taxon>
        <taxon>malvids</taxon>
        <taxon>Sapindales</taxon>
        <taxon>Sapindaceae</taxon>
        <taxon>Hippocastanoideae</taxon>
        <taxon>Acereae</taxon>
        <taxon>Acer</taxon>
    </lineage>
</organism>